<dbReference type="GO" id="GO:0009897">
    <property type="term" value="C:external side of plasma membrane"/>
    <property type="evidence" value="ECO:0007669"/>
    <property type="project" value="TreeGrafter"/>
</dbReference>
<accession>A0A091CPQ3</accession>
<organism evidence="9 10">
    <name type="scientific">Fukomys damarensis</name>
    <name type="common">Damaraland mole rat</name>
    <name type="synonym">Cryptomys damarensis</name>
    <dbReference type="NCBI Taxonomy" id="885580"/>
    <lineage>
        <taxon>Eukaryota</taxon>
        <taxon>Metazoa</taxon>
        <taxon>Chordata</taxon>
        <taxon>Craniata</taxon>
        <taxon>Vertebrata</taxon>
        <taxon>Euteleostomi</taxon>
        <taxon>Mammalia</taxon>
        <taxon>Eutheria</taxon>
        <taxon>Euarchontoglires</taxon>
        <taxon>Glires</taxon>
        <taxon>Rodentia</taxon>
        <taxon>Hystricomorpha</taxon>
        <taxon>Bathyergidae</taxon>
        <taxon>Fukomys</taxon>
    </lineage>
</organism>
<dbReference type="Pfam" id="PF00021">
    <property type="entry name" value="UPAR_LY6"/>
    <property type="match status" value="1"/>
</dbReference>
<keyword evidence="3 7" id="KW-0732">Signal</keyword>
<dbReference type="GO" id="GO:0045202">
    <property type="term" value="C:synapse"/>
    <property type="evidence" value="ECO:0007669"/>
    <property type="project" value="GOC"/>
</dbReference>
<evidence type="ECO:0000256" key="4">
    <source>
        <dbReference type="ARBA" id="ARBA00023136"/>
    </source>
</evidence>
<proteinExistence type="predicted"/>
<protein>
    <recommendedName>
        <fullName evidence="8">UPAR/Ly6 domain-containing protein</fullName>
    </recommendedName>
</protein>
<evidence type="ECO:0000313" key="10">
    <source>
        <dbReference type="Proteomes" id="UP000028990"/>
    </source>
</evidence>
<dbReference type="InterPro" id="IPR045860">
    <property type="entry name" value="Snake_toxin-like_sf"/>
</dbReference>
<feature type="signal peptide" evidence="7">
    <location>
        <begin position="1"/>
        <end position="19"/>
    </location>
</feature>
<keyword evidence="4" id="KW-0472">Membrane</keyword>
<dbReference type="PANTHER" id="PTHR32286:SF9">
    <property type="entry name" value="LYMPHOCYTE ANTIGEN 6 COMPLEX LOCUS PROTEIN G6D"/>
    <property type="match status" value="1"/>
</dbReference>
<comment type="subcellular location">
    <subcellularLocation>
        <location evidence="1">Cell membrane</location>
    </subcellularLocation>
</comment>
<feature type="chain" id="PRO_5001872567" description="UPAR/Ly6 domain-containing protein" evidence="7">
    <location>
        <begin position="20"/>
        <end position="138"/>
    </location>
</feature>
<evidence type="ECO:0000256" key="1">
    <source>
        <dbReference type="ARBA" id="ARBA00004236"/>
    </source>
</evidence>
<dbReference type="InterPro" id="IPR016054">
    <property type="entry name" value="LY6_UPA_recep-like"/>
</dbReference>
<keyword evidence="6" id="KW-0325">Glycoprotein</keyword>
<dbReference type="GO" id="GO:0095500">
    <property type="term" value="P:acetylcholine receptor signaling pathway"/>
    <property type="evidence" value="ECO:0007669"/>
    <property type="project" value="TreeGrafter"/>
</dbReference>
<reference evidence="9 10" key="1">
    <citation type="submission" date="2013-11" db="EMBL/GenBank/DDBJ databases">
        <title>The Damaraland mole rat (Fukomys damarensis) genome and evolution of African mole rats.</title>
        <authorList>
            <person name="Gladyshev V.N."/>
            <person name="Fang X."/>
        </authorList>
    </citation>
    <scope>NUCLEOTIDE SEQUENCE [LARGE SCALE GENOMIC DNA]</scope>
    <source>
        <tissue evidence="9">Liver</tissue>
    </source>
</reference>
<dbReference type="EMBL" id="KN124473">
    <property type="protein sequence ID" value="KFO21049.1"/>
    <property type="molecule type" value="Genomic_DNA"/>
</dbReference>
<keyword evidence="10" id="KW-1185">Reference proteome</keyword>
<evidence type="ECO:0000256" key="5">
    <source>
        <dbReference type="ARBA" id="ARBA00023157"/>
    </source>
</evidence>
<dbReference type="eggNOG" id="ENOG502SNF5">
    <property type="taxonomic scope" value="Eukaryota"/>
</dbReference>
<gene>
    <name evidence="9" type="ORF">H920_17553</name>
</gene>
<keyword evidence="5" id="KW-1015">Disulfide bond</keyword>
<dbReference type="GO" id="GO:0030550">
    <property type="term" value="F:acetylcholine receptor inhibitor activity"/>
    <property type="evidence" value="ECO:0007669"/>
    <property type="project" value="TreeGrafter"/>
</dbReference>
<evidence type="ECO:0000259" key="8">
    <source>
        <dbReference type="Pfam" id="PF00021"/>
    </source>
</evidence>
<evidence type="ECO:0000256" key="7">
    <source>
        <dbReference type="SAM" id="SignalP"/>
    </source>
</evidence>
<feature type="domain" description="UPAR/Ly6" evidence="8">
    <location>
        <begin position="21"/>
        <end position="110"/>
    </location>
</feature>
<evidence type="ECO:0000256" key="3">
    <source>
        <dbReference type="ARBA" id="ARBA00022729"/>
    </source>
</evidence>
<evidence type="ECO:0000256" key="2">
    <source>
        <dbReference type="ARBA" id="ARBA00022475"/>
    </source>
</evidence>
<dbReference type="OMA" id="QHQPACV"/>
<dbReference type="PANTHER" id="PTHR32286">
    <property type="entry name" value="LYMPHOCYTE ANTIGEN 6 COMPLEX LOCUS PROTEIN G6F"/>
    <property type="match status" value="1"/>
</dbReference>
<dbReference type="Gene3D" id="2.10.60.10">
    <property type="entry name" value="CD59"/>
    <property type="match status" value="1"/>
</dbReference>
<sequence length="138" mass="14414">MSPRVGAMLLFTLLGAALGTRLRCYDCGGGPGGCTEAVTTCGEGERCGFVDRKPQASLVQIKLPGNLTLRQHQPACVAIHRCHQVEMESVGGVTYTTHRDCCVGDLCNSAAAVTVAHACILATAVTALTWLLPGLWSG</sequence>
<dbReference type="AlphaFoldDB" id="A0A091CPQ3"/>
<dbReference type="SUPFAM" id="SSF57302">
    <property type="entry name" value="Snake toxin-like"/>
    <property type="match status" value="1"/>
</dbReference>
<evidence type="ECO:0000313" key="9">
    <source>
        <dbReference type="EMBL" id="KFO21049.1"/>
    </source>
</evidence>
<dbReference type="Proteomes" id="UP000028990">
    <property type="component" value="Unassembled WGS sequence"/>
</dbReference>
<name>A0A091CPQ3_FUKDA</name>
<dbReference type="OrthoDB" id="9937043at2759"/>
<keyword evidence="2" id="KW-1003">Cell membrane</keyword>
<evidence type="ECO:0000256" key="6">
    <source>
        <dbReference type="ARBA" id="ARBA00023180"/>
    </source>
</evidence>
<dbReference type="InterPro" id="IPR026524">
    <property type="entry name" value="LY6G6d/LY6G6f"/>
</dbReference>